<keyword evidence="3 5" id="KW-0378">Hydrolase</keyword>
<accession>A0A174FLX3</accession>
<evidence type="ECO:0000256" key="5">
    <source>
        <dbReference type="RuleBase" id="RU361187"/>
    </source>
</evidence>
<dbReference type="Gene3D" id="2.115.10.20">
    <property type="entry name" value="Glycosyl hydrolase domain, family 43"/>
    <property type="match status" value="1"/>
</dbReference>
<dbReference type="Pfam" id="PF04616">
    <property type="entry name" value="Glyco_hydro_43"/>
    <property type="match status" value="1"/>
</dbReference>
<protein>
    <submittedName>
        <fullName evidence="6">Glycosyl hydrolases family 43</fullName>
    </submittedName>
</protein>
<dbReference type="AlphaFoldDB" id="A0A174FLX3"/>
<comment type="similarity">
    <text evidence="2 5">Belongs to the glycosyl hydrolase 43 family.</text>
</comment>
<dbReference type="PROSITE" id="PS51257">
    <property type="entry name" value="PROKAR_LIPOPROTEIN"/>
    <property type="match status" value="1"/>
</dbReference>
<reference evidence="6 7" key="1">
    <citation type="submission" date="2015-09" db="EMBL/GenBank/DDBJ databases">
        <authorList>
            <consortium name="Pathogen Informatics"/>
        </authorList>
    </citation>
    <scope>NUCLEOTIDE SEQUENCE [LARGE SCALE GENOMIC DNA]</scope>
    <source>
        <strain evidence="6 7">2789STDY5608840</strain>
    </source>
</reference>
<dbReference type="InterPro" id="IPR006710">
    <property type="entry name" value="Glyco_hydro_43"/>
</dbReference>
<dbReference type="InterPro" id="IPR050727">
    <property type="entry name" value="GH43_arabinanases"/>
</dbReference>
<dbReference type="EMBL" id="CYZH01000010">
    <property type="protein sequence ID" value="CUO49569.1"/>
    <property type="molecule type" value="Genomic_DNA"/>
</dbReference>
<dbReference type="RefSeq" id="WP_007752972.1">
    <property type="nucleotide sequence ID" value="NZ_CABIXA010000010.1"/>
</dbReference>
<evidence type="ECO:0000256" key="2">
    <source>
        <dbReference type="ARBA" id="ARBA00009865"/>
    </source>
</evidence>
<organism evidence="6 7">
    <name type="scientific">Bacteroides finegoldii</name>
    <dbReference type="NCBI Taxonomy" id="338188"/>
    <lineage>
        <taxon>Bacteria</taxon>
        <taxon>Pseudomonadati</taxon>
        <taxon>Bacteroidota</taxon>
        <taxon>Bacteroidia</taxon>
        <taxon>Bacteroidales</taxon>
        <taxon>Bacteroidaceae</taxon>
        <taxon>Bacteroides</taxon>
    </lineage>
</organism>
<dbReference type="Proteomes" id="UP000095517">
    <property type="component" value="Unassembled WGS sequence"/>
</dbReference>
<evidence type="ECO:0000313" key="6">
    <source>
        <dbReference type="EMBL" id="CUO49569.1"/>
    </source>
</evidence>
<dbReference type="CDD" id="cd08983">
    <property type="entry name" value="GH43_Bt3655-like"/>
    <property type="match status" value="1"/>
</dbReference>
<gene>
    <name evidence="6" type="ORF">ERS852397_02155</name>
</gene>
<dbReference type="STRING" id="338188.ERS852397_02155"/>
<dbReference type="InterPro" id="IPR023296">
    <property type="entry name" value="Glyco_hydro_beta-prop_sf"/>
</dbReference>
<dbReference type="GO" id="GO:0005975">
    <property type="term" value="P:carbohydrate metabolic process"/>
    <property type="evidence" value="ECO:0007669"/>
    <property type="project" value="InterPro"/>
</dbReference>
<evidence type="ECO:0000256" key="3">
    <source>
        <dbReference type="ARBA" id="ARBA00022801"/>
    </source>
</evidence>
<evidence type="ECO:0000256" key="4">
    <source>
        <dbReference type="ARBA" id="ARBA00023295"/>
    </source>
</evidence>
<dbReference type="GeneID" id="92988529"/>
<sequence>MKRLKDTLAAIGILFFVSCGGSKDYYMFTSFHEPADEGLRYLYSEDGMHWDSIPGIWLKPELGQHQLLRDPSMVRTPDGTFHLVWTTSWKGDLGFGYANSKDLIHWSKQQMIPVMTEEPTTVNVWAPEIFYDEDSEQFMVVWASCIPGRFERGIEEENNNHRLYYITTKDFKTISKAKVLYDPGFSSIDAVLVKRDKNDYVMVLKDNTRPERNLKIAFADSLTGPYSPASQPFTESFVEGPTVEKIGEEYLVYFDVYQKKIYGAMRTKDFINFTDVTSEVSVPAGHKHGTIFKAPESVVKALLTHTRLNH</sequence>
<keyword evidence="4 5" id="KW-0326">Glycosidase</keyword>
<name>A0A174FLX3_9BACE</name>
<evidence type="ECO:0000313" key="7">
    <source>
        <dbReference type="Proteomes" id="UP000095517"/>
    </source>
</evidence>
<dbReference type="SUPFAM" id="SSF75005">
    <property type="entry name" value="Arabinanase/levansucrase/invertase"/>
    <property type="match status" value="1"/>
</dbReference>
<dbReference type="PANTHER" id="PTHR43301:SF3">
    <property type="entry name" value="ARABINAN ENDO-1,5-ALPHA-L-ARABINOSIDASE A-RELATED"/>
    <property type="match status" value="1"/>
</dbReference>
<proteinExistence type="inferred from homology"/>
<dbReference type="PANTHER" id="PTHR43301">
    <property type="entry name" value="ARABINAN ENDO-1,5-ALPHA-L-ARABINOSIDASE"/>
    <property type="match status" value="1"/>
</dbReference>
<dbReference type="GO" id="GO:0004553">
    <property type="term" value="F:hydrolase activity, hydrolyzing O-glycosyl compounds"/>
    <property type="evidence" value="ECO:0007669"/>
    <property type="project" value="InterPro"/>
</dbReference>
<evidence type="ECO:0000256" key="1">
    <source>
        <dbReference type="ARBA" id="ARBA00004834"/>
    </source>
</evidence>
<comment type="pathway">
    <text evidence="1">Glycan metabolism; L-arabinan degradation.</text>
</comment>